<dbReference type="Proteomes" id="UP000887576">
    <property type="component" value="Unplaced"/>
</dbReference>
<dbReference type="WBParaSite" id="JU765_v2.g17971.t1">
    <property type="protein sequence ID" value="JU765_v2.g17971.t1"/>
    <property type="gene ID" value="JU765_v2.g17971"/>
</dbReference>
<proteinExistence type="predicted"/>
<reference evidence="2" key="1">
    <citation type="submission" date="2022-11" db="UniProtKB">
        <authorList>
            <consortium name="WormBaseParasite"/>
        </authorList>
    </citation>
    <scope>IDENTIFICATION</scope>
</reference>
<name>A0AC34QNK9_9BILA</name>
<protein>
    <submittedName>
        <fullName evidence="2">Uncharacterized protein</fullName>
    </submittedName>
</protein>
<evidence type="ECO:0000313" key="1">
    <source>
        <dbReference type="Proteomes" id="UP000887576"/>
    </source>
</evidence>
<accession>A0AC34QNK9</accession>
<organism evidence="1 2">
    <name type="scientific">Panagrolaimus sp. JU765</name>
    <dbReference type="NCBI Taxonomy" id="591449"/>
    <lineage>
        <taxon>Eukaryota</taxon>
        <taxon>Metazoa</taxon>
        <taxon>Ecdysozoa</taxon>
        <taxon>Nematoda</taxon>
        <taxon>Chromadorea</taxon>
        <taxon>Rhabditida</taxon>
        <taxon>Tylenchina</taxon>
        <taxon>Panagrolaimomorpha</taxon>
        <taxon>Panagrolaimoidea</taxon>
        <taxon>Panagrolaimidae</taxon>
        <taxon>Panagrolaimus</taxon>
    </lineage>
</organism>
<sequence>MDKTIDSGISLSSMDLQSSSSSVATSKSKASIRSVKSEPIISIKTEVVDLSEDLWILPCSSKNLAKRYLFIVSKENPNLGSKLMFRGTFESNLIYCCPKCADRETEVSASVFLSNGRISVKFEETLAHKQKCYQIDLKKTLSNETRILINPKNE</sequence>
<evidence type="ECO:0000313" key="2">
    <source>
        <dbReference type="WBParaSite" id="JU765_v2.g17971.t1"/>
    </source>
</evidence>